<dbReference type="GO" id="GO:0000463">
    <property type="term" value="P:maturation of LSU-rRNA from tricistronic rRNA transcript (SSU-rRNA, 5.8S rRNA, LSU-rRNA)"/>
    <property type="evidence" value="ECO:0007669"/>
    <property type="project" value="TreeGrafter"/>
</dbReference>
<reference evidence="4 5" key="1">
    <citation type="submission" date="2016-10" db="EMBL/GenBank/DDBJ databases">
        <authorList>
            <person name="de Groot N.N."/>
        </authorList>
    </citation>
    <scope>NUCLEOTIDE SEQUENCE [LARGE SCALE GENOMIC DNA]</scope>
    <source>
        <strain evidence="4 5">CBS 141442</strain>
    </source>
</reference>
<dbReference type="EMBL" id="LT635760">
    <property type="protein sequence ID" value="SGZ55503.1"/>
    <property type="molecule type" value="Genomic_DNA"/>
</dbReference>
<accession>A0A1L0BVX1</accession>
<dbReference type="OrthoDB" id="72892at2759"/>
<dbReference type="InterPro" id="IPR059018">
    <property type="entry name" value="HEAT_URB1"/>
</dbReference>
<evidence type="ECO:0000259" key="3">
    <source>
        <dbReference type="Pfam" id="PF26140"/>
    </source>
</evidence>
<dbReference type="InterPro" id="IPR021714">
    <property type="entry name" value="URB1_N"/>
</dbReference>
<feature type="domain" description="URB1 N-terminal" evidence="1">
    <location>
        <begin position="53"/>
        <end position="392"/>
    </location>
</feature>
<sequence length="1437" mass="164381">MGSKTKGNVYSASNINTEVLQELAEIAEIGIYGDLTPLILFVKKSNLIKAITNITYFASVNDIGQVARNAKHLAKLLGYINHCIHFPDPDSKNLAVKLSLLEERDRIVEFYHELCNNHLKTIYKFYGLRKPLAVIALTSLLLALVEYKNHSVLSTFHETFDFNHSTLPKILVPTRDEFEKNIINEVSMRYAVMELWIAICANSNSAFRKSLMTNFKIMNNFWKHVDMERYETLLRIIKFVDTYVLCEASFKRSTKCQILNENFLYSFRNLFALVNAENTRKADTDLLEYESFKTNFIEFMNVLVSDQSKGITYPMNEFGSPLVVNNKTFKVNNKLIFTLLTSLKPWDSPDQLQYCLRILTSNLELVAPYMNWIVTSSGGYHDPSLTSYWIGHTLLYSSILKSLALPVQADLISLAPLSKNSLTECLSFPNDLVKQLGLQLILFQLIKVAREPSQLLIESVLGNLPTQASFAPLLDHKNRLVKLTATVIIKRMESLVPSSSSSGTVSIISEKLSSINVDECDSFEFILLDSYLSIQSNNELKWWNKPANGNSFFTSLLKLSNIDFLKPKVYRILEKLTRTSFIFGSENLIESPLLMLIDSTANFIGSESFDKIWNCLDESIARSMKSPYKYLDMSHTKYHDICIFVVVLFEQLSFIPDIKNTTTINNWLQVFMTKLIVIGESQKAIECLANEKGFRLAFDLDSISVKENIISKFDFAEAVVALNRSLLKQGENRVFEIIGKMGNYLLGALPSDERLFASITNPDTFSCFKRIALECMSANDALALTLFSELFQNFHQDFSGTDLNSFLFIQCKDTLPKKNQHILSKYLWIFSDEQIVELASSFENEYLVVKVITTLCQRNIKFVPDFEKLLKVQSPDLQEILEHFKDSVRDVSIIISNPAFYFLLDEPNADISEYVLNLESIADEVLYRIAPVAVSVAEKHKERVIYLALTMADFQQSLKIFSTFAKWFNSSEIFKLSFEFVENSPKLAMTSGFTEFLTLYIEAFNVTEDDAIKLWLQRAIIYITKKFAESLVLSANFDSFLCSIQVFLTKCKDFRKCVSLDVLNTQFEVLLRHQKWILQTRYISYANQVLNTMKSKKVTADKLLQIFVTNENNSLRMLPNFDGELRFQSALLIYTLFNLAPSSSLTLTSQLLELYLGSTRAEDLLLKDVLARIEAKTTKSWVTNVTNWDYIDELSQKDIELVGEDRLILKDKSSLIVVLNKGFVTNTVKHMQPIPSIPKGDKYHEFLEFSGEFANIITNPGHFLYERVIRYVLSTPLIRPFEIPLYKTISAGLVNDDSLEEQNYYKQVTWLIELLTNGISSVEDLRILRYRETIEWALNLSNLSYVSGMLKSKILQFINEVQSFEAEGTDLMVTKFAGFSSLEMLKRSLDSTIFSNQHQALNLDQIALKTGIVASCQKRVRDWTENDVSKAVKRIHN</sequence>
<feature type="domain" description="URB1 central HEAT repeat" evidence="3">
    <location>
        <begin position="538"/>
        <end position="691"/>
    </location>
</feature>
<dbReference type="Pfam" id="PF16201">
    <property type="entry name" value="NopRA1"/>
    <property type="match status" value="1"/>
</dbReference>
<dbReference type="Proteomes" id="UP000182334">
    <property type="component" value="Chromosome V"/>
</dbReference>
<dbReference type="GO" id="GO:0005730">
    <property type="term" value="C:nucleolus"/>
    <property type="evidence" value="ECO:0007669"/>
    <property type="project" value="TreeGrafter"/>
</dbReference>
<feature type="domain" description="URB1 C-terminal" evidence="2">
    <location>
        <begin position="1249"/>
        <end position="1380"/>
    </location>
</feature>
<dbReference type="PANTHER" id="PTHR13500:SF0">
    <property type="entry name" value="NUCLEOLAR PRE-RIBOSOMAL-ASSOCIATED PROTEIN 1"/>
    <property type="match status" value="1"/>
</dbReference>
<dbReference type="InterPro" id="IPR039844">
    <property type="entry name" value="URB1"/>
</dbReference>
<dbReference type="InterPro" id="IPR032436">
    <property type="entry name" value="URB1_C"/>
</dbReference>
<dbReference type="Pfam" id="PF26140">
    <property type="entry name" value="HEAT_URB1"/>
    <property type="match status" value="1"/>
</dbReference>
<name>A0A1L0BVX1_9ASCO</name>
<evidence type="ECO:0000313" key="4">
    <source>
        <dbReference type="EMBL" id="SGZ55503.1"/>
    </source>
</evidence>
<protein>
    <submittedName>
        <fullName evidence="4">CIC11C00000001148</fullName>
    </submittedName>
</protein>
<keyword evidence="5" id="KW-1185">Reference proteome</keyword>
<organism evidence="4 5">
    <name type="scientific">Sungouiella intermedia</name>
    <dbReference type="NCBI Taxonomy" id="45354"/>
    <lineage>
        <taxon>Eukaryota</taxon>
        <taxon>Fungi</taxon>
        <taxon>Dikarya</taxon>
        <taxon>Ascomycota</taxon>
        <taxon>Saccharomycotina</taxon>
        <taxon>Pichiomycetes</taxon>
        <taxon>Metschnikowiaceae</taxon>
        <taxon>Sungouiella</taxon>
    </lineage>
</organism>
<evidence type="ECO:0000259" key="1">
    <source>
        <dbReference type="Pfam" id="PF11707"/>
    </source>
</evidence>
<evidence type="ECO:0000313" key="5">
    <source>
        <dbReference type="Proteomes" id="UP000182334"/>
    </source>
</evidence>
<dbReference type="GO" id="GO:0000466">
    <property type="term" value="P:maturation of 5.8S rRNA from tricistronic rRNA transcript (SSU-rRNA, 5.8S rRNA, LSU-rRNA)"/>
    <property type="evidence" value="ECO:0007669"/>
    <property type="project" value="TreeGrafter"/>
</dbReference>
<dbReference type="STRING" id="45354.A0A1L0BVX1"/>
<dbReference type="PANTHER" id="PTHR13500">
    <property type="entry name" value="NUCLEOLAR PRERIBOSOMAL-ASSOCIATED PROTEIN 1"/>
    <property type="match status" value="1"/>
</dbReference>
<dbReference type="Pfam" id="PF11707">
    <property type="entry name" value="Npa1"/>
    <property type="match status" value="1"/>
</dbReference>
<evidence type="ECO:0000259" key="2">
    <source>
        <dbReference type="Pfam" id="PF16201"/>
    </source>
</evidence>
<proteinExistence type="predicted"/>
<gene>
    <name evidence="4" type="ORF">SAMEA4029010_CIC11G00000001148</name>
</gene>